<dbReference type="AlphaFoldDB" id="A0A6V7VHB7"/>
<feature type="domain" description="Ion transport" evidence="5">
    <location>
        <begin position="15"/>
        <end position="53"/>
    </location>
</feature>
<dbReference type="InterPro" id="IPR028823">
    <property type="entry name" value="NALCN"/>
</dbReference>
<dbReference type="InterPro" id="IPR005821">
    <property type="entry name" value="Ion_trans_dom"/>
</dbReference>
<dbReference type="GO" id="GO:0005886">
    <property type="term" value="C:plasma membrane"/>
    <property type="evidence" value="ECO:0007669"/>
    <property type="project" value="TreeGrafter"/>
</dbReference>
<evidence type="ECO:0000256" key="4">
    <source>
        <dbReference type="ARBA" id="ARBA00023136"/>
    </source>
</evidence>
<proteinExistence type="predicted"/>
<comment type="subcellular location">
    <subcellularLocation>
        <location evidence="1">Membrane</location>
        <topology evidence="1">Multi-pass membrane protein</topology>
    </subcellularLocation>
</comment>
<dbReference type="OrthoDB" id="10069766at2759"/>
<dbReference type="GO" id="GO:0032230">
    <property type="term" value="P:positive regulation of synaptic transmission, GABAergic"/>
    <property type="evidence" value="ECO:0007669"/>
    <property type="project" value="TreeGrafter"/>
</dbReference>
<keyword evidence="3" id="KW-1133">Transmembrane helix</keyword>
<keyword evidence="2" id="KW-0812">Transmembrane</keyword>
<protein>
    <recommendedName>
        <fullName evidence="5">Ion transport domain-containing protein</fullName>
    </recommendedName>
</protein>
<dbReference type="EMBL" id="CAJEWN010000223">
    <property type="protein sequence ID" value="CAD2173778.1"/>
    <property type="molecule type" value="Genomic_DNA"/>
</dbReference>
<evidence type="ECO:0000256" key="2">
    <source>
        <dbReference type="ARBA" id="ARBA00022692"/>
    </source>
</evidence>
<evidence type="ECO:0000256" key="3">
    <source>
        <dbReference type="ARBA" id="ARBA00022989"/>
    </source>
</evidence>
<dbReference type="GO" id="GO:0032224">
    <property type="term" value="P:positive regulation of synaptic transmission, cholinergic"/>
    <property type="evidence" value="ECO:0007669"/>
    <property type="project" value="TreeGrafter"/>
</dbReference>
<accession>A0A6V7VHB7</accession>
<evidence type="ECO:0000313" key="7">
    <source>
        <dbReference type="Proteomes" id="UP000580250"/>
    </source>
</evidence>
<gene>
    <name evidence="6" type="ORF">MENT_LOCUS25403</name>
</gene>
<dbReference type="Proteomes" id="UP000580250">
    <property type="component" value="Unassembled WGS sequence"/>
</dbReference>
<dbReference type="PANTHER" id="PTHR46141:SF1">
    <property type="entry name" value="SODIUM LEAK CHANNEL NALCN"/>
    <property type="match status" value="1"/>
</dbReference>
<evidence type="ECO:0000313" key="6">
    <source>
        <dbReference type="EMBL" id="CAD2173778.1"/>
    </source>
</evidence>
<dbReference type="Gene3D" id="1.10.287.70">
    <property type="match status" value="1"/>
</dbReference>
<dbReference type="Pfam" id="PF00520">
    <property type="entry name" value="Ion_trans"/>
    <property type="match status" value="1"/>
</dbReference>
<dbReference type="GO" id="GO:0005261">
    <property type="term" value="F:monoatomic cation channel activity"/>
    <property type="evidence" value="ECO:0007669"/>
    <property type="project" value="InterPro"/>
</dbReference>
<keyword evidence="4" id="KW-0472">Membrane</keyword>
<sequence>MEVFGKNDENLHPKMLVPRVWTNPRNFNFDHIGNAMLALFETLSYKGWNVIRDILWARQAKINYIFIKKY</sequence>
<comment type="caution">
    <text evidence="6">The sequence shown here is derived from an EMBL/GenBank/DDBJ whole genome shotgun (WGS) entry which is preliminary data.</text>
</comment>
<name>A0A6V7VHB7_MELEN</name>
<reference evidence="6 7" key="1">
    <citation type="submission" date="2020-08" db="EMBL/GenBank/DDBJ databases">
        <authorList>
            <person name="Koutsovoulos G."/>
            <person name="Danchin GJ E."/>
        </authorList>
    </citation>
    <scope>NUCLEOTIDE SEQUENCE [LARGE SCALE GENOMIC DNA]</scope>
</reference>
<evidence type="ECO:0000259" key="5">
    <source>
        <dbReference type="Pfam" id="PF00520"/>
    </source>
</evidence>
<organism evidence="6 7">
    <name type="scientific">Meloidogyne enterolobii</name>
    <name type="common">Root-knot nematode worm</name>
    <name type="synonym">Meloidogyne mayaguensis</name>
    <dbReference type="NCBI Taxonomy" id="390850"/>
    <lineage>
        <taxon>Eukaryota</taxon>
        <taxon>Metazoa</taxon>
        <taxon>Ecdysozoa</taxon>
        <taxon>Nematoda</taxon>
        <taxon>Chromadorea</taxon>
        <taxon>Rhabditida</taxon>
        <taxon>Tylenchina</taxon>
        <taxon>Tylenchomorpha</taxon>
        <taxon>Tylenchoidea</taxon>
        <taxon>Meloidogynidae</taxon>
        <taxon>Meloidogyninae</taxon>
        <taxon>Meloidogyne</taxon>
    </lineage>
</organism>
<evidence type="ECO:0000256" key="1">
    <source>
        <dbReference type="ARBA" id="ARBA00004141"/>
    </source>
</evidence>
<dbReference type="PANTHER" id="PTHR46141">
    <property type="entry name" value="SODIUM LEAK CHANNEL NON-SELECTIVE PROTEIN"/>
    <property type="match status" value="1"/>
</dbReference>